<dbReference type="GO" id="GO:0006508">
    <property type="term" value="P:proteolysis"/>
    <property type="evidence" value="ECO:0007669"/>
    <property type="project" value="UniProtKB-KW"/>
</dbReference>
<evidence type="ECO:0000256" key="7">
    <source>
        <dbReference type="PIRSR" id="PIRSR601548-11"/>
    </source>
</evidence>
<dbReference type="eggNOG" id="KOG3690">
    <property type="taxonomic scope" value="Eukaryota"/>
</dbReference>
<gene>
    <name evidence="13" type="ORF">AMAG_01393</name>
</gene>
<dbReference type="GO" id="GO:0004180">
    <property type="term" value="F:carboxypeptidase activity"/>
    <property type="evidence" value="ECO:0007669"/>
    <property type="project" value="UniProtKB-KW"/>
</dbReference>
<evidence type="ECO:0000256" key="6">
    <source>
        <dbReference type="PIRSR" id="PIRSR601548-10"/>
    </source>
</evidence>
<dbReference type="PRINTS" id="PR00791">
    <property type="entry name" value="PEPDIPTASEA"/>
</dbReference>
<feature type="glycosylation site" description="N-linked (GlcNAc...) asparagine; partial" evidence="6">
    <location>
        <position position="222"/>
    </location>
</feature>
<dbReference type="GO" id="GO:0008241">
    <property type="term" value="F:peptidyl-dipeptidase activity"/>
    <property type="evidence" value="ECO:0007669"/>
    <property type="project" value="InterPro"/>
</dbReference>
<dbReference type="OrthoDB" id="10029630at2759"/>
<dbReference type="PROSITE" id="PS52011">
    <property type="entry name" value="PEPTIDASE_M2"/>
    <property type="match status" value="1"/>
</dbReference>
<comment type="similarity">
    <text evidence="1 12">Belongs to the peptidase M2 family.</text>
</comment>
<dbReference type="Pfam" id="PF01401">
    <property type="entry name" value="Peptidase_M2"/>
    <property type="match status" value="1"/>
</dbReference>
<dbReference type="InterPro" id="IPR001548">
    <property type="entry name" value="Peptidase_M2"/>
</dbReference>
<evidence type="ECO:0000256" key="8">
    <source>
        <dbReference type="PIRSR" id="PIRSR601548-2"/>
    </source>
</evidence>
<evidence type="ECO:0000313" key="14">
    <source>
        <dbReference type="Proteomes" id="UP000054350"/>
    </source>
</evidence>
<evidence type="ECO:0000256" key="10">
    <source>
        <dbReference type="PIRSR" id="PIRSR601548-4"/>
    </source>
</evidence>
<dbReference type="EMBL" id="GG745329">
    <property type="protein sequence ID" value="KNE55505.1"/>
    <property type="molecule type" value="Genomic_DNA"/>
</dbReference>
<dbReference type="Gene3D" id="1.10.1370.30">
    <property type="match status" value="1"/>
</dbReference>
<keyword evidence="12" id="KW-0121">Carboxypeptidase</keyword>
<dbReference type="OMA" id="FTVIHHE"/>
<keyword evidence="14" id="KW-1185">Reference proteome</keyword>
<sequence>MPSSAQAALPLSLSLSSQRARLHSATTMRPLHAVIDVPGAPAAADMDVKAPLLDEKAPMPAAAVQDARRRWFNATPALSLVLATAVLLGLASLHLYGHGCPHHAAANRRGGNSQVAAFLAELETSLTEKAVTANELGFAYESNITDANLKASTRASLALSAETLRFVQRAKQLDARHASRKERRQLDLLKLEDPVLADAAEQEELKTIVGRMSGIYGAATVNGLALEPDLTEKLATVRDYDELAKYFMGWRDATGPKMRNDYTRFMELANKAARESGFPGGLAEQWLAGYDMPVREMEDLVEDLWDQVLPLYQQLHCHVRRQLQKQYGADKFPKGSPLIPAHLLGNMWAQAWGNIADMVVPYPDLPNVDVTPALKKQGYDAIKMHRLSESFYKDLGFDPLPASFWTKSMLTKPKDRDAICHASAWDIDPRNDDLRIKMCTVPTHDELRTVHHEQGHLYYDHAYRKQPYLFRTGAADFFHEAIGDTIALAVVVPKHLRDIGLLPPADGKSDKDTEAKQALNFQMHMALDKIAFLPFGLLVDKWRWDVSRGLITPDNYTSAWWEYVKKYQGLVPPVPRGAEADAAGAFDAGAKFHVASNTPYLRYFGAHILQFQLYDTLCAIAGHEGPLHECTFAGSKKAGDAFQRMLALGRSRTWQDALGELTNGKVRELDPSAMMRYFAPLIEWLRVQNKGQTCAW</sequence>
<dbReference type="PANTHER" id="PTHR10514">
    <property type="entry name" value="ANGIOTENSIN-CONVERTING ENZYME"/>
    <property type="match status" value="1"/>
</dbReference>
<feature type="active site" description="Proton acceptor 1" evidence="5">
    <location>
        <position position="453"/>
    </location>
</feature>
<keyword evidence="9 12" id="KW-0862">Zinc</keyword>
<organism evidence="13 14">
    <name type="scientific">Allomyces macrogynus (strain ATCC 38327)</name>
    <name type="common">Allomyces javanicus var. macrogynus</name>
    <dbReference type="NCBI Taxonomy" id="578462"/>
    <lineage>
        <taxon>Eukaryota</taxon>
        <taxon>Fungi</taxon>
        <taxon>Fungi incertae sedis</taxon>
        <taxon>Blastocladiomycota</taxon>
        <taxon>Blastocladiomycetes</taxon>
        <taxon>Blastocladiales</taxon>
        <taxon>Blastocladiaceae</taxon>
        <taxon>Allomyces</taxon>
    </lineage>
</organism>
<dbReference type="CDD" id="cd06461">
    <property type="entry name" value="M2_ACE"/>
    <property type="match status" value="1"/>
</dbReference>
<accession>A0A0L0RZE4</accession>
<dbReference type="VEuPathDB" id="FungiDB:AMAG_01393"/>
<feature type="binding site" evidence="8">
    <location>
        <position position="602"/>
    </location>
    <ligand>
        <name>chloride</name>
        <dbReference type="ChEBI" id="CHEBI:17996"/>
        <label>1</label>
    </ligand>
</feature>
<proteinExistence type="inferred from homology"/>
<evidence type="ECO:0000256" key="5">
    <source>
        <dbReference type="PIRSR" id="PIRSR601548-1"/>
    </source>
</evidence>
<feature type="binding site" evidence="11">
    <location>
        <position position="456"/>
    </location>
    <ligand>
        <name>Zn(2+)</name>
        <dbReference type="ChEBI" id="CHEBI:29105"/>
        <label>2</label>
        <note>catalytic</note>
    </ligand>
</feature>
<dbReference type="SUPFAM" id="SSF55486">
    <property type="entry name" value="Metalloproteases ('zincins'), catalytic domain"/>
    <property type="match status" value="1"/>
</dbReference>
<evidence type="ECO:0000256" key="4">
    <source>
        <dbReference type="ARBA" id="ARBA00023180"/>
    </source>
</evidence>
<feature type="disulfide bond" evidence="10">
    <location>
        <begin position="618"/>
        <end position="630"/>
    </location>
</feature>
<feature type="active site" description="Proton donor 1" evidence="5">
    <location>
        <position position="593"/>
    </location>
</feature>
<dbReference type="AlphaFoldDB" id="A0A0L0RZE4"/>
<keyword evidence="9 12" id="KW-0479">Metal-binding</keyword>
<name>A0A0L0RZE4_ALLM3</name>
<dbReference type="GO" id="GO:0016020">
    <property type="term" value="C:membrane"/>
    <property type="evidence" value="ECO:0007669"/>
    <property type="project" value="InterPro"/>
</dbReference>
<dbReference type="STRING" id="578462.A0A0L0RZE4"/>
<reference evidence="14" key="2">
    <citation type="submission" date="2009-11" db="EMBL/GenBank/DDBJ databases">
        <title>The Genome Sequence of Allomyces macrogynus strain ATCC 38327.</title>
        <authorList>
            <consortium name="The Broad Institute Genome Sequencing Platform"/>
            <person name="Russ C."/>
            <person name="Cuomo C."/>
            <person name="Shea T."/>
            <person name="Young S.K."/>
            <person name="Zeng Q."/>
            <person name="Koehrsen M."/>
            <person name="Haas B."/>
            <person name="Borodovsky M."/>
            <person name="Guigo R."/>
            <person name="Alvarado L."/>
            <person name="Berlin A."/>
            <person name="Borenstein D."/>
            <person name="Chen Z."/>
            <person name="Engels R."/>
            <person name="Freedman E."/>
            <person name="Gellesch M."/>
            <person name="Goldberg J."/>
            <person name="Griggs A."/>
            <person name="Gujja S."/>
            <person name="Heiman D."/>
            <person name="Hepburn T."/>
            <person name="Howarth C."/>
            <person name="Jen D."/>
            <person name="Larson L."/>
            <person name="Lewis B."/>
            <person name="Mehta T."/>
            <person name="Park D."/>
            <person name="Pearson M."/>
            <person name="Roberts A."/>
            <person name="Saif S."/>
            <person name="Shenoy N."/>
            <person name="Sisk P."/>
            <person name="Stolte C."/>
            <person name="Sykes S."/>
            <person name="Walk T."/>
            <person name="White J."/>
            <person name="Yandava C."/>
            <person name="Burger G."/>
            <person name="Gray M.W."/>
            <person name="Holland P.W.H."/>
            <person name="King N."/>
            <person name="Lang F.B.F."/>
            <person name="Roger A.J."/>
            <person name="Ruiz-Trillo I."/>
            <person name="Lander E."/>
            <person name="Nusbaum C."/>
        </authorList>
    </citation>
    <scope>NUCLEOTIDE SEQUENCE [LARGE SCALE GENOMIC DNA]</scope>
    <source>
        <strain evidence="14">ATCC 38327</strain>
    </source>
</reference>
<keyword evidence="4 6" id="KW-0325">Glycoprotein</keyword>
<evidence type="ECO:0000256" key="11">
    <source>
        <dbReference type="PIRSR" id="PIRSR601548-8"/>
    </source>
</evidence>
<evidence type="ECO:0000256" key="3">
    <source>
        <dbReference type="ARBA" id="ARBA00023157"/>
    </source>
</evidence>
<protein>
    <recommendedName>
        <fullName evidence="12">Angiotensin-converting enzyme</fullName>
        <ecNumber evidence="12">3.4.-.-</ecNumber>
    </recommendedName>
</protein>
<evidence type="ECO:0000256" key="1">
    <source>
        <dbReference type="ARBA" id="ARBA00008139"/>
    </source>
</evidence>
<dbReference type="EC" id="3.4.-.-" evidence="12"/>
<dbReference type="PANTHER" id="PTHR10514:SF27">
    <property type="entry name" value="ANGIOTENSIN-CONVERTING ENZYME"/>
    <property type="match status" value="1"/>
</dbReference>
<evidence type="ECO:0000256" key="2">
    <source>
        <dbReference type="ARBA" id="ARBA00022729"/>
    </source>
</evidence>
<feature type="active site" description="Proton acceptor 2" evidence="7">
    <location>
        <position position="453"/>
    </location>
</feature>
<reference evidence="13 14" key="1">
    <citation type="submission" date="2009-11" db="EMBL/GenBank/DDBJ databases">
        <title>Annotation of Allomyces macrogynus ATCC 38327.</title>
        <authorList>
            <consortium name="The Broad Institute Genome Sequencing Platform"/>
            <person name="Russ C."/>
            <person name="Cuomo C."/>
            <person name="Burger G."/>
            <person name="Gray M.W."/>
            <person name="Holland P.W.H."/>
            <person name="King N."/>
            <person name="Lang F.B.F."/>
            <person name="Roger A.J."/>
            <person name="Ruiz-Trillo I."/>
            <person name="Young S.K."/>
            <person name="Zeng Q."/>
            <person name="Gargeya S."/>
            <person name="Fitzgerald M."/>
            <person name="Haas B."/>
            <person name="Abouelleil A."/>
            <person name="Alvarado L."/>
            <person name="Arachchi H.M."/>
            <person name="Berlin A."/>
            <person name="Chapman S.B."/>
            <person name="Gearin G."/>
            <person name="Goldberg J."/>
            <person name="Griggs A."/>
            <person name="Gujja S."/>
            <person name="Hansen M."/>
            <person name="Heiman D."/>
            <person name="Howarth C."/>
            <person name="Larimer J."/>
            <person name="Lui A."/>
            <person name="MacDonald P.J.P."/>
            <person name="McCowen C."/>
            <person name="Montmayeur A."/>
            <person name="Murphy C."/>
            <person name="Neiman D."/>
            <person name="Pearson M."/>
            <person name="Priest M."/>
            <person name="Roberts A."/>
            <person name="Saif S."/>
            <person name="Shea T."/>
            <person name="Sisk P."/>
            <person name="Stolte C."/>
            <person name="Sykes S."/>
            <person name="Wortman J."/>
            <person name="Nusbaum C."/>
            <person name="Birren B."/>
        </authorList>
    </citation>
    <scope>NUCLEOTIDE SEQUENCE [LARGE SCALE GENOMIC DNA]</scope>
    <source>
        <strain evidence="13 14">ATCC 38327</strain>
    </source>
</reference>
<feature type="disulfide bond" evidence="10">
    <location>
        <begin position="420"/>
        <end position="439"/>
    </location>
</feature>
<feature type="active site" description="Proton donor 2" evidence="7">
    <location>
        <position position="593"/>
    </location>
</feature>
<evidence type="ECO:0000256" key="12">
    <source>
        <dbReference type="RuleBase" id="RU361144"/>
    </source>
</evidence>
<keyword evidence="12" id="KW-0482">Metalloprotease</keyword>
<evidence type="ECO:0000313" key="13">
    <source>
        <dbReference type="EMBL" id="KNE55505.1"/>
    </source>
</evidence>
<keyword evidence="3 10" id="KW-1015">Disulfide bond</keyword>
<evidence type="ECO:0000256" key="9">
    <source>
        <dbReference type="PIRSR" id="PIRSR601548-3"/>
    </source>
</evidence>
<keyword evidence="12" id="KW-0378">Hydrolase</keyword>
<feature type="binding site" evidence="9">
    <location>
        <position position="456"/>
    </location>
    <ligand>
        <name>Zn(2+)</name>
        <dbReference type="ChEBI" id="CHEBI:29105"/>
        <label>1</label>
        <note>catalytic</note>
    </ligand>
</feature>
<comment type="cofactor">
    <cofactor evidence="12">
        <name>Zn(2+)</name>
        <dbReference type="ChEBI" id="CHEBI:29105"/>
    </cofactor>
    <text evidence="12">Binds 1 zinc ion per subunit.</text>
</comment>
<keyword evidence="12" id="KW-0645">Protease</keyword>
<dbReference type="Proteomes" id="UP000054350">
    <property type="component" value="Unassembled WGS sequence"/>
</dbReference>
<feature type="binding site" evidence="11">
    <location>
        <position position="480"/>
    </location>
    <ligand>
        <name>Zn(2+)</name>
        <dbReference type="ChEBI" id="CHEBI:29105"/>
        <label>2</label>
        <note>catalytic</note>
    </ligand>
</feature>
<feature type="binding site" evidence="11">
    <location>
        <position position="452"/>
    </location>
    <ligand>
        <name>Zn(2+)</name>
        <dbReference type="ChEBI" id="CHEBI:29105"/>
        <label>2</label>
        <note>catalytic</note>
    </ligand>
</feature>
<feature type="binding site" evidence="9">
    <location>
        <position position="480"/>
    </location>
    <ligand>
        <name>Zn(2+)</name>
        <dbReference type="ChEBI" id="CHEBI:29105"/>
        <label>1</label>
        <note>catalytic</note>
    </ligand>
</feature>
<keyword evidence="2" id="KW-0732">Signal</keyword>
<feature type="glycosylation site" description="N-linked (GlcNAc...) asparagine" evidence="6">
    <location>
        <position position="143"/>
    </location>
</feature>
<dbReference type="GO" id="GO:0008237">
    <property type="term" value="F:metallopeptidase activity"/>
    <property type="evidence" value="ECO:0007669"/>
    <property type="project" value="UniProtKB-KW"/>
</dbReference>
<feature type="binding site" evidence="9">
    <location>
        <position position="452"/>
    </location>
    <ligand>
        <name>Zn(2+)</name>
        <dbReference type="ChEBI" id="CHEBI:29105"/>
        <label>1</label>
        <note>catalytic</note>
    </ligand>
</feature>
<feature type="binding site" evidence="8">
    <location>
        <position position="290"/>
    </location>
    <ligand>
        <name>chloride</name>
        <dbReference type="ChEBI" id="CHEBI:17996"/>
        <label>1</label>
    </ligand>
</feature>
<dbReference type="GO" id="GO:0046872">
    <property type="term" value="F:metal ion binding"/>
    <property type="evidence" value="ECO:0007669"/>
    <property type="project" value="UniProtKB-KW"/>
</dbReference>